<sequence length="536" mass="59426">MRIYMAKEGDTLRTIASQFHLDAAELHLYNPSVADLDRMVQGSQIRLPEEGQPSDIGMCPPSIVEGKLDHWLPLTPLEQMADSEYDVLIIGSGAGGGAVLWRLSEQWGNNGKKIGVVEAGDLFMPTHVLNVPTINFQQGYMLAEKQYKPIGPKYSGFVKKLVFGGGTLFWGAVTPRMLNTEIAKWPVPIQEMNDYYTIAERIMNVNTDFAKGSSFSEVLLQRLQQNGYAHASYRPMAVDLASSQYGMLHSNVFFSSIHFFARALNRRPVDIAVNARAVKVLIDNEQAVGVEVITRDQRKFALKAKKVVISASTFETPRILLDSGIQNRAIGHYLAAHSGIWADGFVRRDQFSEVLGNLSLYIPESDQSPFQVELQRFDKYYVYKFEEQPVLKDLGLFVFGAGQTESRYDNCVMLDPLKKDELGLSELQVHFSYSDTDKKVIRQALESVKHIVQVLGVTLKAPICVLYPGRARHFSGTCRIGTDPQTAAANPYGEIFGVSGLFVADNSALPSISAANPTLSTVALAIRTADHIIRQA</sequence>
<comment type="cofactor">
    <cofactor evidence="1">
        <name>FAD</name>
        <dbReference type="ChEBI" id="CHEBI:57692"/>
    </cofactor>
</comment>
<dbReference type="SUPFAM" id="SSF51905">
    <property type="entry name" value="FAD/NAD(P)-binding domain"/>
    <property type="match status" value="1"/>
</dbReference>
<dbReference type="InterPro" id="IPR000172">
    <property type="entry name" value="GMC_OxRdtase_N"/>
</dbReference>
<evidence type="ECO:0000259" key="6">
    <source>
        <dbReference type="SMART" id="SM00257"/>
    </source>
</evidence>
<comment type="similarity">
    <text evidence="2">Belongs to the GMC oxidoreductase family.</text>
</comment>
<evidence type="ECO:0000256" key="4">
    <source>
        <dbReference type="ARBA" id="ARBA00022827"/>
    </source>
</evidence>
<keyword evidence="8" id="KW-1185">Reference proteome</keyword>
<dbReference type="PANTHER" id="PTHR42784">
    <property type="entry name" value="PYRANOSE 2-OXIDASE"/>
    <property type="match status" value="1"/>
</dbReference>
<dbReference type="RefSeq" id="WP_341415904.1">
    <property type="nucleotide sequence ID" value="NZ_JBBPCC010000007.1"/>
</dbReference>
<dbReference type="SUPFAM" id="SSF54106">
    <property type="entry name" value="LysM domain"/>
    <property type="match status" value="1"/>
</dbReference>
<name>A0ABU9DIY0_9BACL</name>
<keyword evidence="4" id="KW-0274">FAD</keyword>
<dbReference type="InterPro" id="IPR018392">
    <property type="entry name" value="LysM"/>
</dbReference>
<dbReference type="SUPFAM" id="SSF54373">
    <property type="entry name" value="FAD-linked reductases, C-terminal domain"/>
    <property type="match status" value="1"/>
</dbReference>
<proteinExistence type="inferred from homology"/>
<evidence type="ECO:0000256" key="5">
    <source>
        <dbReference type="ARBA" id="ARBA00023002"/>
    </source>
</evidence>
<comment type="caution">
    <text evidence="7">The sequence shown here is derived from an EMBL/GenBank/DDBJ whole genome shotgun (WGS) entry which is preliminary data.</text>
</comment>
<dbReference type="Gene3D" id="3.10.350.10">
    <property type="entry name" value="LysM domain"/>
    <property type="match status" value="1"/>
</dbReference>
<dbReference type="InterPro" id="IPR036779">
    <property type="entry name" value="LysM_dom_sf"/>
</dbReference>
<evidence type="ECO:0000256" key="2">
    <source>
        <dbReference type="ARBA" id="ARBA00010790"/>
    </source>
</evidence>
<evidence type="ECO:0000313" key="8">
    <source>
        <dbReference type="Proteomes" id="UP001469365"/>
    </source>
</evidence>
<keyword evidence="3" id="KW-0285">Flavoprotein</keyword>
<gene>
    <name evidence="7" type="ORF">WMW72_12965</name>
</gene>
<dbReference type="InterPro" id="IPR007867">
    <property type="entry name" value="GMC_OxRtase_C"/>
</dbReference>
<feature type="domain" description="LysM" evidence="6">
    <location>
        <begin position="3"/>
        <end position="48"/>
    </location>
</feature>
<protein>
    <submittedName>
        <fullName evidence="7">GMC oxidoreductase</fullName>
    </submittedName>
</protein>
<evidence type="ECO:0000313" key="7">
    <source>
        <dbReference type="EMBL" id="MEK8128815.1"/>
    </source>
</evidence>
<evidence type="ECO:0000256" key="1">
    <source>
        <dbReference type="ARBA" id="ARBA00001974"/>
    </source>
</evidence>
<keyword evidence="5" id="KW-0560">Oxidoreductase</keyword>
<dbReference type="Gene3D" id="3.50.50.60">
    <property type="entry name" value="FAD/NAD(P)-binding domain"/>
    <property type="match status" value="2"/>
</dbReference>
<organism evidence="7 8">
    <name type="scientific">Paenibacillus filicis</name>
    <dbReference type="NCBI Taxonomy" id="669464"/>
    <lineage>
        <taxon>Bacteria</taxon>
        <taxon>Bacillati</taxon>
        <taxon>Bacillota</taxon>
        <taxon>Bacilli</taxon>
        <taxon>Bacillales</taxon>
        <taxon>Paenibacillaceae</taxon>
        <taxon>Paenibacillus</taxon>
    </lineage>
</organism>
<dbReference type="PANTHER" id="PTHR42784:SF1">
    <property type="entry name" value="PYRANOSE 2-OXIDASE"/>
    <property type="match status" value="1"/>
</dbReference>
<dbReference type="EMBL" id="JBBPCC010000007">
    <property type="protein sequence ID" value="MEK8128815.1"/>
    <property type="molecule type" value="Genomic_DNA"/>
</dbReference>
<dbReference type="InterPro" id="IPR036188">
    <property type="entry name" value="FAD/NAD-bd_sf"/>
</dbReference>
<dbReference type="InterPro" id="IPR051473">
    <property type="entry name" value="P2Ox-like"/>
</dbReference>
<dbReference type="SMART" id="SM00257">
    <property type="entry name" value="LysM"/>
    <property type="match status" value="1"/>
</dbReference>
<evidence type="ECO:0000256" key="3">
    <source>
        <dbReference type="ARBA" id="ARBA00022630"/>
    </source>
</evidence>
<dbReference type="CDD" id="cd00118">
    <property type="entry name" value="LysM"/>
    <property type="match status" value="1"/>
</dbReference>
<dbReference type="Pfam" id="PF00732">
    <property type="entry name" value="GMC_oxred_N"/>
    <property type="match status" value="1"/>
</dbReference>
<accession>A0ABU9DIY0</accession>
<dbReference type="Pfam" id="PF05199">
    <property type="entry name" value="GMC_oxred_C"/>
    <property type="match status" value="1"/>
</dbReference>
<dbReference type="Proteomes" id="UP001469365">
    <property type="component" value="Unassembled WGS sequence"/>
</dbReference>
<reference evidence="7 8" key="1">
    <citation type="submission" date="2024-04" db="EMBL/GenBank/DDBJ databases">
        <title>draft genome sequnece of Paenibacillus filicis.</title>
        <authorList>
            <person name="Kim D.-U."/>
        </authorList>
    </citation>
    <scope>NUCLEOTIDE SEQUENCE [LARGE SCALE GENOMIC DNA]</scope>
    <source>
        <strain evidence="7 8">KACC14197</strain>
    </source>
</reference>